<keyword evidence="15" id="KW-0458">Lysosome</keyword>
<evidence type="ECO:0000256" key="4">
    <source>
        <dbReference type="ARBA" id="ARBA00004371"/>
    </source>
</evidence>
<keyword evidence="11 17" id="KW-0863">Zinc-finger</keyword>
<evidence type="ECO:0000256" key="9">
    <source>
        <dbReference type="ARBA" id="ARBA00022723"/>
    </source>
</evidence>
<evidence type="ECO:0000313" key="22">
    <source>
        <dbReference type="Proteomes" id="UP001149163"/>
    </source>
</evidence>
<feature type="compositionally biased region" description="Basic and acidic residues" evidence="18">
    <location>
        <begin position="292"/>
        <end position="301"/>
    </location>
</feature>
<dbReference type="EC" id="2.3.2.27" evidence="6"/>
<reference evidence="21" key="2">
    <citation type="journal article" date="2023" name="IMA Fungus">
        <title>Comparative genomic study of the Penicillium genus elucidates a diverse pangenome and 15 lateral gene transfer events.</title>
        <authorList>
            <person name="Petersen C."/>
            <person name="Sorensen T."/>
            <person name="Nielsen M.R."/>
            <person name="Sondergaard T.E."/>
            <person name="Sorensen J.L."/>
            <person name="Fitzpatrick D.A."/>
            <person name="Frisvad J.C."/>
            <person name="Nielsen K.L."/>
        </authorList>
    </citation>
    <scope>NUCLEOTIDE SEQUENCE</scope>
    <source>
        <strain evidence="21">IBT 26290</strain>
    </source>
</reference>
<feature type="compositionally biased region" description="Low complexity" evidence="18">
    <location>
        <begin position="1"/>
        <end position="14"/>
    </location>
</feature>
<dbReference type="SUPFAM" id="SSF57903">
    <property type="entry name" value="FYVE/PHD zinc finger"/>
    <property type="match status" value="1"/>
</dbReference>
<accession>A0A9W9IJW0</accession>
<dbReference type="PANTHER" id="PTHR46661:SF4">
    <property type="entry name" value="RING-TYPE DOMAIN-CONTAINING PROTEIN"/>
    <property type="match status" value="1"/>
</dbReference>
<dbReference type="GO" id="GO:0061630">
    <property type="term" value="F:ubiquitin protein ligase activity"/>
    <property type="evidence" value="ECO:0007669"/>
    <property type="project" value="UniProtKB-EC"/>
</dbReference>
<feature type="compositionally biased region" description="Polar residues" evidence="18">
    <location>
        <begin position="116"/>
        <end position="128"/>
    </location>
</feature>
<dbReference type="Pfam" id="PF13639">
    <property type="entry name" value="zf-RING_2"/>
    <property type="match status" value="1"/>
</dbReference>
<protein>
    <recommendedName>
        <fullName evidence="6">RING-type E3 ubiquitin transferase</fullName>
        <ecNumber evidence="6">2.3.2.27</ecNumber>
    </recommendedName>
</protein>
<dbReference type="CDD" id="cd16489">
    <property type="entry name" value="mRING-CH-C4HC2H_ZNRF"/>
    <property type="match status" value="1"/>
</dbReference>
<dbReference type="InterPro" id="IPR013083">
    <property type="entry name" value="Znf_RING/FYVE/PHD"/>
</dbReference>
<evidence type="ECO:0000256" key="8">
    <source>
        <dbReference type="ARBA" id="ARBA00022707"/>
    </source>
</evidence>
<feature type="region of interest" description="Disordered" evidence="18">
    <location>
        <begin position="87"/>
        <end position="134"/>
    </location>
</feature>
<dbReference type="PROSITE" id="PS50089">
    <property type="entry name" value="ZF_RING_2"/>
    <property type="match status" value="1"/>
</dbReference>
<dbReference type="GO" id="GO:0043161">
    <property type="term" value="P:proteasome-mediated ubiquitin-dependent protein catabolic process"/>
    <property type="evidence" value="ECO:0007669"/>
    <property type="project" value="TreeGrafter"/>
</dbReference>
<feature type="compositionally biased region" description="Polar residues" evidence="18">
    <location>
        <begin position="275"/>
        <end position="286"/>
    </location>
</feature>
<evidence type="ECO:0000256" key="12">
    <source>
        <dbReference type="ARBA" id="ARBA00022786"/>
    </source>
</evidence>
<dbReference type="GO" id="GO:0008270">
    <property type="term" value="F:zinc ion binding"/>
    <property type="evidence" value="ECO:0007669"/>
    <property type="project" value="UniProtKB-KW"/>
</dbReference>
<dbReference type="OrthoDB" id="660555at2759"/>
<organism evidence="21 22">
    <name type="scientific">Penicillium canariense</name>
    <dbReference type="NCBI Taxonomy" id="189055"/>
    <lineage>
        <taxon>Eukaryota</taxon>
        <taxon>Fungi</taxon>
        <taxon>Dikarya</taxon>
        <taxon>Ascomycota</taxon>
        <taxon>Pezizomycotina</taxon>
        <taxon>Eurotiomycetes</taxon>
        <taxon>Eurotiomycetidae</taxon>
        <taxon>Eurotiales</taxon>
        <taxon>Aspergillaceae</taxon>
        <taxon>Penicillium</taxon>
    </lineage>
</organism>
<evidence type="ECO:0000256" key="10">
    <source>
        <dbReference type="ARBA" id="ARBA00022753"/>
    </source>
</evidence>
<dbReference type="Proteomes" id="UP001149163">
    <property type="component" value="Unassembled WGS sequence"/>
</dbReference>
<comment type="pathway">
    <text evidence="5">Protein modification; protein ubiquitination.</text>
</comment>
<keyword evidence="22" id="KW-1185">Reference proteome</keyword>
<evidence type="ECO:0000256" key="3">
    <source>
        <dbReference type="ARBA" id="ARBA00004177"/>
    </source>
</evidence>
<keyword evidence="7" id="KW-0808">Transferase</keyword>
<dbReference type="SMART" id="SM00184">
    <property type="entry name" value="RING"/>
    <property type="match status" value="1"/>
</dbReference>
<feature type="domain" description="FYVE-type" evidence="20">
    <location>
        <begin position="417"/>
        <end position="521"/>
    </location>
</feature>
<evidence type="ECO:0000256" key="2">
    <source>
        <dbReference type="ARBA" id="ARBA00004170"/>
    </source>
</evidence>
<dbReference type="Gene3D" id="3.30.40.10">
    <property type="entry name" value="Zinc/RING finger domain, C3HC4 (zinc finger)"/>
    <property type="match status" value="2"/>
</dbReference>
<dbReference type="SUPFAM" id="SSF57850">
    <property type="entry name" value="RING/U-box"/>
    <property type="match status" value="1"/>
</dbReference>
<keyword evidence="10" id="KW-0967">Endosome</keyword>
<evidence type="ECO:0000256" key="7">
    <source>
        <dbReference type="ARBA" id="ARBA00022679"/>
    </source>
</evidence>
<evidence type="ECO:0000256" key="13">
    <source>
        <dbReference type="ARBA" id="ARBA00022833"/>
    </source>
</evidence>
<feature type="region of interest" description="Disordered" evidence="18">
    <location>
        <begin position="154"/>
        <end position="361"/>
    </location>
</feature>
<keyword evidence="8" id="KW-0519">Myristate</keyword>
<feature type="region of interest" description="Disordered" evidence="18">
    <location>
        <begin position="382"/>
        <end position="406"/>
    </location>
</feature>
<evidence type="ECO:0000313" key="21">
    <source>
        <dbReference type="EMBL" id="KAJ5175646.1"/>
    </source>
</evidence>
<dbReference type="EMBL" id="JAPQKN010000001">
    <property type="protein sequence ID" value="KAJ5175646.1"/>
    <property type="molecule type" value="Genomic_DNA"/>
</dbReference>
<evidence type="ECO:0000256" key="5">
    <source>
        <dbReference type="ARBA" id="ARBA00004906"/>
    </source>
</evidence>
<evidence type="ECO:0000256" key="6">
    <source>
        <dbReference type="ARBA" id="ARBA00012483"/>
    </source>
</evidence>
<dbReference type="InterPro" id="IPR017455">
    <property type="entry name" value="Znf_FYVE-rel"/>
</dbReference>
<evidence type="ECO:0000256" key="18">
    <source>
        <dbReference type="SAM" id="MobiDB-lite"/>
    </source>
</evidence>
<keyword evidence="14" id="KW-0472">Membrane</keyword>
<dbReference type="GO" id="GO:0070936">
    <property type="term" value="P:protein K48-linked ubiquitination"/>
    <property type="evidence" value="ECO:0007669"/>
    <property type="project" value="TreeGrafter"/>
</dbReference>
<comment type="caution">
    <text evidence="21">The sequence shown here is derived from an EMBL/GenBank/DDBJ whole genome shotgun (WGS) entry which is preliminary data.</text>
</comment>
<evidence type="ECO:0000256" key="16">
    <source>
        <dbReference type="ARBA" id="ARBA00023288"/>
    </source>
</evidence>
<evidence type="ECO:0000259" key="19">
    <source>
        <dbReference type="PROSITE" id="PS50089"/>
    </source>
</evidence>
<comment type="subcellular location">
    <subcellularLocation>
        <location evidence="3">Endosome</location>
    </subcellularLocation>
    <subcellularLocation>
        <location evidence="4">Lysosome</location>
    </subcellularLocation>
    <subcellularLocation>
        <location evidence="2">Membrane</location>
        <topology evidence="2">Peripheral membrane protein</topology>
    </subcellularLocation>
</comment>
<feature type="compositionally biased region" description="Polar residues" evidence="18">
    <location>
        <begin position="87"/>
        <end position="106"/>
    </location>
</feature>
<feature type="domain" description="RING-type" evidence="19">
    <location>
        <begin position="712"/>
        <end position="753"/>
    </location>
</feature>
<dbReference type="GO" id="GO:0005768">
    <property type="term" value="C:endosome"/>
    <property type="evidence" value="ECO:0007669"/>
    <property type="project" value="UniProtKB-SubCell"/>
</dbReference>
<dbReference type="InterPro" id="IPR001841">
    <property type="entry name" value="Znf_RING"/>
</dbReference>
<feature type="compositionally biased region" description="Polar residues" evidence="18">
    <location>
        <begin position="251"/>
        <end position="261"/>
    </location>
</feature>
<evidence type="ECO:0000256" key="1">
    <source>
        <dbReference type="ARBA" id="ARBA00000900"/>
    </source>
</evidence>
<dbReference type="PANTHER" id="PTHR46661">
    <property type="entry name" value="E3 UBIQUITIN-PROTEIN LIGASE ZNRF1-LIKE PROTEIN"/>
    <property type="match status" value="1"/>
</dbReference>
<evidence type="ECO:0000259" key="20">
    <source>
        <dbReference type="PROSITE" id="PS50178"/>
    </source>
</evidence>
<name>A0A9W9IJW0_9EURO</name>
<evidence type="ECO:0000256" key="14">
    <source>
        <dbReference type="ARBA" id="ARBA00023136"/>
    </source>
</evidence>
<dbReference type="InterPro" id="IPR051878">
    <property type="entry name" value="ZNRF_ubiq-protein_ligase"/>
</dbReference>
<dbReference type="AlphaFoldDB" id="A0A9W9IJW0"/>
<comment type="catalytic activity">
    <reaction evidence="1">
        <text>S-ubiquitinyl-[E2 ubiquitin-conjugating enzyme]-L-cysteine + [acceptor protein]-L-lysine = [E2 ubiquitin-conjugating enzyme]-L-cysteine + N(6)-ubiquitinyl-[acceptor protein]-L-lysine.</text>
        <dbReference type="EC" id="2.3.2.27"/>
    </reaction>
</comment>
<dbReference type="PROSITE" id="PS50178">
    <property type="entry name" value="ZF_FYVE"/>
    <property type="match status" value="1"/>
</dbReference>
<keyword evidence="12" id="KW-0833">Ubl conjugation pathway</keyword>
<dbReference type="RefSeq" id="XP_056547254.1">
    <property type="nucleotide sequence ID" value="XM_056683648.1"/>
</dbReference>
<gene>
    <name evidence="21" type="ORF">N7482_001523</name>
</gene>
<dbReference type="GO" id="GO:0016020">
    <property type="term" value="C:membrane"/>
    <property type="evidence" value="ECO:0007669"/>
    <property type="project" value="UniProtKB-SubCell"/>
</dbReference>
<dbReference type="InterPro" id="IPR011011">
    <property type="entry name" value="Znf_FYVE_PHD"/>
</dbReference>
<feature type="compositionally biased region" description="Polar residues" evidence="18">
    <location>
        <begin position="315"/>
        <end position="332"/>
    </location>
</feature>
<evidence type="ECO:0000256" key="11">
    <source>
        <dbReference type="ARBA" id="ARBA00022771"/>
    </source>
</evidence>
<dbReference type="Pfam" id="PF01363">
    <property type="entry name" value="FYVE"/>
    <property type="match status" value="1"/>
</dbReference>
<feature type="compositionally biased region" description="Polar residues" evidence="18">
    <location>
        <begin position="197"/>
        <end position="207"/>
    </location>
</feature>
<keyword evidence="16" id="KW-0449">Lipoprotein</keyword>
<evidence type="ECO:0000256" key="15">
    <source>
        <dbReference type="ARBA" id="ARBA00023228"/>
    </source>
</evidence>
<dbReference type="InterPro" id="IPR000306">
    <property type="entry name" value="Znf_FYVE"/>
</dbReference>
<sequence>MMSGSSAASSDNSMTGRPRPEEQLIRAVDAGQIAEQYAGPNVGESETLTRLPVRPVSGKAVQTPTSSIENIRIGETSAGSMLDIMATSSDNSPMLGSLQANSTNHSHSQDRKRRVTNNGNTSSLQRTRSGGAIQREANVQVALPHRSVSMVVPTSRTAAPKMSGSSYEAAIETSSSPHNHPIDHRLSADHGVPRNVPLSSGISSLSHQPRRADDRTRRQTWHSPSEAGADTVTYPKENQVSRPFPWEPWTGPSSQASTGSPSEGELCQPQARASIYSQHTDHTQASQHRRERNVGNDFERGPRRRSHVGHIALSSRPSVSRSLDHSGTSWNGTHEGENRLQRSVSSRTSVGNSEGASFERTARWGREGGIVDRNMHARRVSFGSHRNDPQSGAGEDEGGYGGYPEYQDVDMPRWQPDAEVTSCPICGTVFSFWYRKHHCRKCGRVVCASCSPHRITIPRQYIVRPPESLTSLPTSSPIPVSLTPVIDLPGDGPVSFNSIINPALGGGEEVRLCNPCVPDPNPNPLGYGSPRAQGHRSTQSLSSTMGSAYSTTARVHASSRQERRTVGANDRPSFLPEFGQQAHRSAHDAMANFDYNEQDQSHMVHAAAFADTFARVDSFRSSIPSASRSAVCERDLCPVCGRRFPALSDDQPMEAREEHVRRCIASYGASPSQREPQHADARLPPPPVAARMLEFKATEKDCLGEDGCVAECTICMEDYEVGQSLARLECLCRFHKACIVDWFERKMECPVHKVS</sequence>
<feature type="compositionally biased region" description="Polar residues" evidence="18">
    <location>
        <begin position="341"/>
        <end position="355"/>
    </location>
</feature>
<dbReference type="SMART" id="SM00064">
    <property type="entry name" value="FYVE"/>
    <property type="match status" value="1"/>
</dbReference>
<evidence type="ECO:0000256" key="17">
    <source>
        <dbReference type="PROSITE-ProRule" id="PRU00175"/>
    </source>
</evidence>
<proteinExistence type="predicted"/>
<reference evidence="21" key="1">
    <citation type="submission" date="2022-11" db="EMBL/GenBank/DDBJ databases">
        <authorList>
            <person name="Petersen C."/>
        </authorList>
    </citation>
    <scope>NUCLEOTIDE SEQUENCE</scope>
    <source>
        <strain evidence="21">IBT 26290</strain>
    </source>
</reference>
<feature type="compositionally biased region" description="Basic and acidic residues" evidence="18">
    <location>
        <begin position="180"/>
        <end position="192"/>
    </location>
</feature>
<dbReference type="GeneID" id="81422824"/>
<keyword evidence="13" id="KW-0862">Zinc</keyword>
<keyword evidence="9" id="KW-0479">Metal-binding</keyword>
<feature type="region of interest" description="Disordered" evidence="18">
    <location>
        <begin position="1"/>
        <end position="23"/>
    </location>
</feature>